<name>A0A9D9IHV1_9BACT</name>
<feature type="domain" description="Lipocalin-like" evidence="2">
    <location>
        <begin position="141"/>
        <end position="231"/>
    </location>
</feature>
<evidence type="ECO:0000313" key="4">
    <source>
        <dbReference type="Proteomes" id="UP000823604"/>
    </source>
</evidence>
<feature type="signal peptide" evidence="1">
    <location>
        <begin position="1"/>
        <end position="19"/>
    </location>
</feature>
<evidence type="ECO:0000259" key="2">
    <source>
        <dbReference type="Pfam" id="PF12702"/>
    </source>
</evidence>
<reference evidence="3" key="1">
    <citation type="submission" date="2020-10" db="EMBL/GenBank/DDBJ databases">
        <authorList>
            <person name="Gilroy R."/>
        </authorList>
    </citation>
    <scope>NUCLEOTIDE SEQUENCE</scope>
    <source>
        <strain evidence="3">B1-8020</strain>
    </source>
</reference>
<dbReference type="Pfam" id="PF12702">
    <property type="entry name" value="Lipocalin_3"/>
    <property type="match status" value="1"/>
</dbReference>
<protein>
    <submittedName>
        <fullName evidence="3">Copper resistance protein NlpE N-terminal domain-containing protein</fullName>
    </submittedName>
</protein>
<dbReference type="EMBL" id="JADIMA010000024">
    <property type="protein sequence ID" value="MBO8472455.1"/>
    <property type="molecule type" value="Genomic_DNA"/>
</dbReference>
<evidence type="ECO:0000256" key="1">
    <source>
        <dbReference type="SAM" id="SignalP"/>
    </source>
</evidence>
<reference evidence="3" key="2">
    <citation type="journal article" date="2021" name="PeerJ">
        <title>Extensive microbial diversity within the chicken gut microbiome revealed by metagenomics and culture.</title>
        <authorList>
            <person name="Gilroy R."/>
            <person name="Ravi A."/>
            <person name="Getino M."/>
            <person name="Pursley I."/>
            <person name="Horton D.L."/>
            <person name="Alikhan N.F."/>
            <person name="Baker D."/>
            <person name="Gharbi K."/>
            <person name="Hall N."/>
            <person name="Watson M."/>
            <person name="Adriaenssens E.M."/>
            <person name="Foster-Nyarko E."/>
            <person name="Jarju S."/>
            <person name="Secka A."/>
            <person name="Antonio M."/>
            <person name="Oren A."/>
            <person name="Chaudhuri R.R."/>
            <person name="La Ragione R."/>
            <person name="Hildebrand F."/>
            <person name="Pallen M.J."/>
        </authorList>
    </citation>
    <scope>NUCLEOTIDE SEQUENCE</scope>
    <source>
        <strain evidence="3">B1-8020</strain>
    </source>
</reference>
<gene>
    <name evidence="3" type="ORF">IAB81_02335</name>
</gene>
<comment type="caution">
    <text evidence="3">The sequence shown here is derived from an EMBL/GenBank/DDBJ whole genome shotgun (WGS) entry which is preliminary data.</text>
</comment>
<evidence type="ECO:0000313" key="3">
    <source>
        <dbReference type="EMBL" id="MBO8472455.1"/>
    </source>
</evidence>
<dbReference type="Gene3D" id="2.40.128.280">
    <property type="match status" value="1"/>
</dbReference>
<accession>A0A9D9IHV1</accession>
<dbReference type="Proteomes" id="UP000823604">
    <property type="component" value="Unassembled WGS sequence"/>
</dbReference>
<dbReference type="PROSITE" id="PS51257">
    <property type="entry name" value="PROKAR_LIPOPROTEIN"/>
    <property type="match status" value="1"/>
</dbReference>
<dbReference type="AlphaFoldDB" id="A0A9D9IHV1"/>
<dbReference type="Pfam" id="PF04170">
    <property type="entry name" value="NlpE"/>
    <property type="match status" value="1"/>
</dbReference>
<keyword evidence="1" id="KW-0732">Signal</keyword>
<feature type="chain" id="PRO_5039709848" evidence="1">
    <location>
        <begin position="20"/>
        <end position="232"/>
    </location>
</feature>
<proteinExistence type="predicted"/>
<organism evidence="3 4">
    <name type="scientific">Candidatus Merdivivens pullicola</name>
    <dbReference type="NCBI Taxonomy" id="2840872"/>
    <lineage>
        <taxon>Bacteria</taxon>
        <taxon>Pseudomonadati</taxon>
        <taxon>Bacteroidota</taxon>
        <taxon>Bacteroidia</taxon>
        <taxon>Bacteroidales</taxon>
        <taxon>Muribaculaceae</taxon>
        <taxon>Muribaculaceae incertae sedis</taxon>
        <taxon>Candidatus Merdivivens</taxon>
    </lineage>
</organism>
<dbReference type="Gene3D" id="2.40.128.640">
    <property type="match status" value="1"/>
</dbReference>
<sequence>MKTNSIFYATVAMAMAAMALTGCNGSTSGTQTDFLGTYHAIMPAADCPGISTTIILDSGNTYIIEREYLERASAYREAGKFTAEADMLTLVSNENDTTYIKVAEGMLKWLDNEKNEIKGDLADSYVFKPVIESQNGMPSVEITGNWVEPVPGMPEQFQGISLMEDGTAQSINMATLQYETWDKIGNVIFLKGKSLGNSQTIEFTDTLVVASLTADTLKVTRNGQVSAYARQK</sequence>
<dbReference type="InterPro" id="IPR024311">
    <property type="entry name" value="Lipocalin-like"/>
</dbReference>
<dbReference type="InterPro" id="IPR007298">
    <property type="entry name" value="Cu-R_lipoprotein_NlpE"/>
</dbReference>